<dbReference type="AlphaFoldDB" id="A0A4P8IKS6"/>
<dbReference type="FunFam" id="3.20.20.100:FF:000015">
    <property type="entry name" value="Oxidoreductase, aldo/keto reductase family"/>
    <property type="match status" value="1"/>
</dbReference>
<dbReference type="OrthoDB" id="9804790at2"/>
<dbReference type="EMBL" id="CP040058">
    <property type="protein sequence ID" value="QCP36683.1"/>
    <property type="molecule type" value="Genomic_DNA"/>
</dbReference>
<dbReference type="GO" id="GO:0016616">
    <property type="term" value="F:oxidoreductase activity, acting on the CH-OH group of donors, NAD or NADP as acceptor"/>
    <property type="evidence" value="ECO:0007669"/>
    <property type="project" value="UniProtKB-ARBA"/>
</dbReference>
<keyword evidence="3" id="KW-0560">Oxidoreductase</keyword>
<evidence type="ECO:0000259" key="7">
    <source>
        <dbReference type="Pfam" id="PF00248"/>
    </source>
</evidence>
<evidence type="ECO:0000256" key="3">
    <source>
        <dbReference type="ARBA" id="ARBA00023002"/>
    </source>
</evidence>
<dbReference type="InterPro" id="IPR020471">
    <property type="entry name" value="AKR"/>
</dbReference>
<feature type="binding site" evidence="5">
    <location>
        <position position="107"/>
    </location>
    <ligand>
        <name>substrate</name>
    </ligand>
</feature>
<proteinExistence type="inferred from homology"/>
<comment type="similarity">
    <text evidence="1">Belongs to the aldo/keto reductase family.</text>
</comment>
<dbReference type="InterPro" id="IPR018170">
    <property type="entry name" value="Aldo/ket_reductase_CS"/>
</dbReference>
<dbReference type="PROSITE" id="PS00063">
    <property type="entry name" value="ALDOKETO_REDUCTASE_3"/>
    <property type="match status" value="1"/>
</dbReference>
<dbReference type="PIRSF" id="PIRSF000097">
    <property type="entry name" value="AKR"/>
    <property type="match status" value="1"/>
</dbReference>
<keyword evidence="2" id="KW-0521">NADP</keyword>
<feature type="domain" description="NADP-dependent oxidoreductase" evidence="7">
    <location>
        <begin position="16"/>
        <end position="276"/>
    </location>
</feature>
<evidence type="ECO:0000256" key="1">
    <source>
        <dbReference type="ARBA" id="ARBA00007905"/>
    </source>
</evidence>
<dbReference type="Proteomes" id="UP000298653">
    <property type="component" value="Chromosome"/>
</dbReference>
<organism evidence="8 9">
    <name type="scientific">Anaerostipes rhamnosivorans</name>
    <dbReference type="NCBI Taxonomy" id="1229621"/>
    <lineage>
        <taxon>Bacteria</taxon>
        <taxon>Bacillati</taxon>
        <taxon>Bacillota</taxon>
        <taxon>Clostridia</taxon>
        <taxon>Lachnospirales</taxon>
        <taxon>Lachnospiraceae</taxon>
        <taxon>Anaerostipes</taxon>
    </lineage>
</organism>
<feature type="active site" description="Proton donor" evidence="4">
    <location>
        <position position="49"/>
    </location>
</feature>
<evidence type="ECO:0000313" key="8">
    <source>
        <dbReference type="EMBL" id="QCP36683.1"/>
    </source>
</evidence>
<keyword evidence="9" id="KW-1185">Reference proteome</keyword>
<evidence type="ECO:0000256" key="5">
    <source>
        <dbReference type="PIRSR" id="PIRSR000097-2"/>
    </source>
</evidence>
<dbReference type="SUPFAM" id="SSF51430">
    <property type="entry name" value="NAD(P)-linked oxidoreductase"/>
    <property type="match status" value="1"/>
</dbReference>
<name>A0A4P8IKS6_9FIRM</name>
<feature type="site" description="Lowers pKa of active site Tyr" evidence="6">
    <location>
        <position position="74"/>
    </location>
</feature>
<protein>
    <submittedName>
        <fullName evidence="8">Oxidoreductase of aldo/keto reductase family, subgroup 1</fullName>
    </submittedName>
</protein>
<evidence type="ECO:0000256" key="4">
    <source>
        <dbReference type="PIRSR" id="PIRSR000097-1"/>
    </source>
</evidence>
<evidence type="ECO:0000256" key="2">
    <source>
        <dbReference type="ARBA" id="ARBA00022857"/>
    </source>
</evidence>
<dbReference type="CDD" id="cd19071">
    <property type="entry name" value="AKR_AKR1-5-like"/>
    <property type="match status" value="1"/>
</dbReference>
<dbReference type="Gene3D" id="3.20.20.100">
    <property type="entry name" value="NADP-dependent oxidoreductase domain"/>
    <property type="match status" value="1"/>
</dbReference>
<dbReference type="KEGG" id="arf:AR1Y2_3229"/>
<accession>A0A4P8IKS6</accession>
<evidence type="ECO:0000313" key="9">
    <source>
        <dbReference type="Proteomes" id="UP000298653"/>
    </source>
</evidence>
<dbReference type="InterPro" id="IPR036812">
    <property type="entry name" value="NAD(P)_OxRdtase_dom_sf"/>
</dbReference>
<dbReference type="PANTHER" id="PTHR43827:SF3">
    <property type="entry name" value="NADP-DEPENDENT OXIDOREDUCTASE DOMAIN-CONTAINING PROTEIN"/>
    <property type="match status" value="1"/>
</dbReference>
<dbReference type="InterPro" id="IPR023210">
    <property type="entry name" value="NADP_OxRdtase_dom"/>
</dbReference>
<sequence>MIPTRRLSNGIEMPYLGFGTWKLKGEECSRLVEYALKTGYTAIDTAQVYVNEEAVGEGIRRSGKKRDEFFVTSKVRNRFQGYDHTLYAVEASLKRFGLEQLDLFLVHWPGEDMYVPTWKALVRMYEEGLLRAVGASNFFPEHLEVCAQETGIMPMVNQIELHPYLQQHEILDYCSEHDIFPVAWSPLMAGGESRKDAKTVKQEDIAEPVENPMKDPVIVQIAKNHKKTPAQVILHWHVQNGFGVVPKSSNEERIRQNMEIFDFELSDEEMKQMQKLTDRQYRVGDDPRTYRFPLLDEMIAAGNEPERDRFGNYM</sequence>
<dbReference type="RefSeq" id="WP_137329867.1">
    <property type="nucleotide sequence ID" value="NZ_CP040058.1"/>
</dbReference>
<dbReference type="Pfam" id="PF00248">
    <property type="entry name" value="Aldo_ket_red"/>
    <property type="match status" value="1"/>
</dbReference>
<dbReference type="PRINTS" id="PR00069">
    <property type="entry name" value="ALDKETRDTASE"/>
</dbReference>
<gene>
    <name evidence="8" type="ORF">AR1Y2_3229</name>
</gene>
<evidence type="ECO:0000256" key="6">
    <source>
        <dbReference type="PIRSR" id="PIRSR000097-3"/>
    </source>
</evidence>
<dbReference type="PANTHER" id="PTHR43827">
    <property type="entry name" value="2,5-DIKETO-D-GLUCONIC ACID REDUCTASE"/>
    <property type="match status" value="1"/>
</dbReference>
<reference evidence="8 9" key="1">
    <citation type="submission" date="2019-05" db="EMBL/GenBank/DDBJ databases">
        <title>Complete genome sequencing of Anaerostipes rhamnosivorans.</title>
        <authorList>
            <person name="Bui T.P.N."/>
            <person name="de Vos W.M."/>
        </authorList>
    </citation>
    <scope>NUCLEOTIDE SEQUENCE [LARGE SCALE GENOMIC DNA]</scope>
    <source>
        <strain evidence="8 9">1y2</strain>
    </source>
</reference>